<evidence type="ECO:0000313" key="9">
    <source>
        <dbReference type="Proteomes" id="UP000278036"/>
    </source>
</evidence>
<proteinExistence type="inferred from homology"/>
<evidence type="ECO:0000313" key="7">
    <source>
        <dbReference type="EMBL" id="RMI19515.1"/>
    </source>
</evidence>
<comment type="subcellular location">
    <subcellularLocation>
        <location evidence="1">Periplasm</location>
    </subcellularLocation>
</comment>
<keyword evidence="3 4" id="KW-0732">Signal</keyword>
<dbReference type="Proteomes" id="UP000278036">
    <property type="component" value="Unassembled WGS sequence"/>
</dbReference>
<dbReference type="AlphaFoldDB" id="A0A3A9JYS5"/>
<name>A0A3A9JYS5_9PROT</name>
<dbReference type="GO" id="GO:0015833">
    <property type="term" value="P:peptide transport"/>
    <property type="evidence" value="ECO:0007669"/>
    <property type="project" value="TreeGrafter"/>
</dbReference>
<dbReference type="RefSeq" id="WP_120636477.1">
    <property type="nucleotide sequence ID" value="NZ_RAQU01000006.1"/>
</dbReference>
<dbReference type="Gene3D" id="3.10.105.10">
    <property type="entry name" value="Dipeptide-binding Protein, Domain 3"/>
    <property type="match status" value="1"/>
</dbReference>
<dbReference type="SUPFAM" id="SSF53850">
    <property type="entry name" value="Periplasmic binding protein-like II"/>
    <property type="match status" value="1"/>
</dbReference>
<evidence type="ECO:0000259" key="5">
    <source>
        <dbReference type="Pfam" id="PF00496"/>
    </source>
</evidence>
<evidence type="ECO:0000256" key="3">
    <source>
        <dbReference type="ARBA" id="ARBA00022729"/>
    </source>
</evidence>
<dbReference type="EMBL" id="RAQU01000006">
    <property type="protein sequence ID" value="RKK05998.1"/>
    <property type="molecule type" value="Genomic_DNA"/>
</dbReference>
<dbReference type="GO" id="GO:0030288">
    <property type="term" value="C:outer membrane-bounded periplasmic space"/>
    <property type="evidence" value="ECO:0007669"/>
    <property type="project" value="UniProtKB-ARBA"/>
</dbReference>
<dbReference type="InterPro" id="IPR039424">
    <property type="entry name" value="SBP_5"/>
</dbReference>
<protein>
    <submittedName>
        <fullName evidence="6">ABC transporter substrate-binding protein</fullName>
    </submittedName>
</protein>
<dbReference type="InterPro" id="IPR000914">
    <property type="entry name" value="SBP_5_dom"/>
</dbReference>
<dbReference type="CDD" id="cd08502">
    <property type="entry name" value="PBP2_NikA_DppA_OppA_like_16"/>
    <property type="match status" value="1"/>
</dbReference>
<evidence type="ECO:0000313" key="8">
    <source>
        <dbReference type="Proteomes" id="UP000274097"/>
    </source>
</evidence>
<evidence type="ECO:0000313" key="6">
    <source>
        <dbReference type="EMBL" id="RKK05998.1"/>
    </source>
</evidence>
<dbReference type="GO" id="GO:0043190">
    <property type="term" value="C:ATP-binding cassette (ABC) transporter complex"/>
    <property type="evidence" value="ECO:0007669"/>
    <property type="project" value="InterPro"/>
</dbReference>
<dbReference type="GO" id="GO:1904680">
    <property type="term" value="F:peptide transmembrane transporter activity"/>
    <property type="evidence" value="ECO:0007669"/>
    <property type="project" value="TreeGrafter"/>
</dbReference>
<dbReference type="EMBL" id="RFLX01000018">
    <property type="protein sequence ID" value="RMI19515.1"/>
    <property type="molecule type" value="Genomic_DNA"/>
</dbReference>
<gene>
    <name evidence="6" type="ORF">D6Z83_01050</name>
    <name evidence="7" type="ORF">EBE87_19580</name>
</gene>
<feature type="signal peptide" evidence="4">
    <location>
        <begin position="1"/>
        <end position="36"/>
    </location>
</feature>
<dbReference type="PANTHER" id="PTHR30290">
    <property type="entry name" value="PERIPLASMIC BINDING COMPONENT OF ABC TRANSPORTER"/>
    <property type="match status" value="1"/>
</dbReference>
<dbReference type="InParanoid" id="A0A3A9JYS5"/>
<accession>A0A3A9JYS5</accession>
<comment type="caution">
    <text evidence="6">The sequence shown here is derived from an EMBL/GenBank/DDBJ whole genome shotgun (WGS) entry which is preliminary data.</text>
</comment>
<dbReference type="PANTHER" id="PTHR30290:SF38">
    <property type="entry name" value="D,D-DIPEPTIDE-BINDING PERIPLASMIC PROTEIN DDPA-RELATED"/>
    <property type="match status" value="1"/>
</dbReference>
<dbReference type="OrthoDB" id="7318145at2"/>
<dbReference type="PIRSF" id="PIRSF002741">
    <property type="entry name" value="MppA"/>
    <property type="match status" value="1"/>
</dbReference>
<comment type="similarity">
    <text evidence="2">Belongs to the bacterial solute-binding protein 5 family.</text>
</comment>
<evidence type="ECO:0000256" key="4">
    <source>
        <dbReference type="SAM" id="SignalP"/>
    </source>
</evidence>
<dbReference type="Pfam" id="PF00496">
    <property type="entry name" value="SBP_bac_5"/>
    <property type="match status" value="1"/>
</dbReference>
<organism evidence="6 9">
    <name type="scientific">Teichococcus wenyumeiae</name>
    <dbReference type="NCBI Taxonomy" id="2478470"/>
    <lineage>
        <taxon>Bacteria</taxon>
        <taxon>Pseudomonadati</taxon>
        <taxon>Pseudomonadota</taxon>
        <taxon>Alphaproteobacteria</taxon>
        <taxon>Acetobacterales</taxon>
        <taxon>Roseomonadaceae</taxon>
        <taxon>Roseomonas</taxon>
    </lineage>
</organism>
<feature type="domain" description="Solute-binding protein family 5" evidence="5">
    <location>
        <begin position="84"/>
        <end position="459"/>
    </location>
</feature>
<dbReference type="Proteomes" id="UP000274097">
    <property type="component" value="Unassembled WGS sequence"/>
</dbReference>
<dbReference type="InterPro" id="IPR030678">
    <property type="entry name" value="Peptide/Ni-bd"/>
</dbReference>
<evidence type="ECO:0000256" key="1">
    <source>
        <dbReference type="ARBA" id="ARBA00004418"/>
    </source>
</evidence>
<dbReference type="Gene3D" id="3.40.190.10">
    <property type="entry name" value="Periplasmic binding protein-like II"/>
    <property type="match status" value="1"/>
</dbReference>
<keyword evidence="8" id="KW-1185">Reference proteome</keyword>
<sequence length="538" mass="59368">MSMQQTDQIARGGFRFRLAAALLALPLLAGTASAQAETTLRMVLRNDLATIDPVSSTATFARNHGFLVYDQLYALDSKGEPRRQMIGSEEVSADGRQWRFTLRPGLRFHDGAPVRAADAVASIRRWAQRDVVGRALAAATAKMEVVDDQTFIIELSRPFALVKQALARPTASALFVMPEAVAQTPATEQITSAVGSGPFIFERDQWRVGDRATYRRNPDYKPREEAPDGLAGAKVASVDRIEWLSIPDPATAMGALSSGEIDFWELPPPDLVPVLETMPNVRLEPIDPVGSQVWLRMNHQQPPFNDPRARRALLRAISQKDVLDAAGMPPEDRVEQCNAFFYCGTPLESRAGTEGLESPDFDAARALLKESGYDGRRVVFLDAADLFTNHAATLVMAEAFRKIGINVDVVTTDFATLTARRNKREPVEQGGWNLFITVGNVLDGGDPLSSLYLASPCQGGLSGWPCDEKLEELRRAWYQEQDPGKRRELVDDIQRQAYQSVPYAPSGQFRTRAAFRSNLRGIRPTTVPVFWGISKAAQ</sequence>
<reference evidence="6 9" key="1">
    <citation type="submission" date="2018-09" db="EMBL/GenBank/DDBJ databases">
        <title>Roseomonas sp. nov., isolated from feces of Tibetan antelopes in the Qinghai-Tibet plateau, China.</title>
        <authorList>
            <person name="Tian Z."/>
        </authorList>
    </citation>
    <scope>NUCLEOTIDE SEQUENCE [LARGE SCALE GENOMIC DNA]</scope>
    <source>
        <strain evidence="7 8">Z23</strain>
        <strain evidence="6 9">Z24</strain>
    </source>
</reference>
<feature type="chain" id="PRO_5017393259" evidence="4">
    <location>
        <begin position="37"/>
        <end position="538"/>
    </location>
</feature>
<evidence type="ECO:0000256" key="2">
    <source>
        <dbReference type="ARBA" id="ARBA00005695"/>
    </source>
</evidence>